<accession>A0A841ESG2</accession>
<dbReference type="InterPro" id="IPR000326">
    <property type="entry name" value="PAP2/HPO"/>
</dbReference>
<dbReference type="AlphaFoldDB" id="A0A841ESG2"/>
<feature type="transmembrane region" description="Helical" evidence="1">
    <location>
        <begin position="34"/>
        <end position="52"/>
    </location>
</feature>
<gene>
    <name evidence="3" type="ORF">HNP25_002276</name>
</gene>
<dbReference type="Proteomes" id="UP000524404">
    <property type="component" value="Unassembled WGS sequence"/>
</dbReference>
<dbReference type="Gene3D" id="1.20.144.10">
    <property type="entry name" value="Phosphatidic acid phosphatase type 2/haloperoxidase"/>
    <property type="match status" value="1"/>
</dbReference>
<protein>
    <submittedName>
        <fullName evidence="3">Membrane-associated phospholipid phosphatase</fullName>
    </submittedName>
</protein>
<keyword evidence="4" id="KW-1185">Reference proteome</keyword>
<feature type="domain" description="Phosphatidic acid phosphatase type 2/haloperoxidase" evidence="2">
    <location>
        <begin position="82"/>
        <end position="207"/>
    </location>
</feature>
<evidence type="ECO:0000256" key="1">
    <source>
        <dbReference type="SAM" id="Phobius"/>
    </source>
</evidence>
<dbReference type="EMBL" id="JACHKT010000015">
    <property type="protein sequence ID" value="MBB6003618.1"/>
    <property type="molecule type" value="Genomic_DNA"/>
</dbReference>
<dbReference type="PANTHER" id="PTHR14969">
    <property type="entry name" value="SPHINGOSINE-1-PHOSPHATE PHOSPHOHYDROLASE"/>
    <property type="match status" value="1"/>
</dbReference>
<dbReference type="SUPFAM" id="SSF48317">
    <property type="entry name" value="Acid phosphatase/Vanadium-dependent haloperoxidase"/>
    <property type="match status" value="1"/>
</dbReference>
<comment type="caution">
    <text evidence="3">The sequence shown here is derived from an EMBL/GenBank/DDBJ whole genome shotgun (WGS) entry which is preliminary data.</text>
</comment>
<evidence type="ECO:0000313" key="3">
    <source>
        <dbReference type="EMBL" id="MBB6003618.1"/>
    </source>
</evidence>
<dbReference type="CDD" id="cd03394">
    <property type="entry name" value="PAP2_like_5"/>
    <property type="match status" value="1"/>
</dbReference>
<organism evidence="3 4">
    <name type="scientific">Arcicella rosea</name>
    <dbReference type="NCBI Taxonomy" id="502909"/>
    <lineage>
        <taxon>Bacteria</taxon>
        <taxon>Pseudomonadati</taxon>
        <taxon>Bacteroidota</taxon>
        <taxon>Cytophagia</taxon>
        <taxon>Cytophagales</taxon>
        <taxon>Flectobacillaceae</taxon>
        <taxon>Arcicella</taxon>
    </lineage>
</organism>
<feature type="transmembrane region" description="Helical" evidence="1">
    <location>
        <begin position="192"/>
        <end position="213"/>
    </location>
</feature>
<name>A0A841ESG2_9BACT</name>
<sequence length="247" mass="27366">MMNFKKNTILYFFVCFSFCPATFSQQRDSTFRKLTVKQLVVPAVLLSGGYLLKSFGLKQEQLEWHDKYYKHFETNVDDIIQYTPYAAYVGLDLIGVKAKHSFGDRMGILFIGAAVMSGTVFSLKHTTKVLRPDLSGQDSFPSGHTANAFFGAAIVAEEYNDESIWYGIGAYSAATATGVLRVMNNRHWFSDVVVGAGVGILSGKAAYVIYPWLKEKLGKKQSNNPSKIAFTPMYDGRTVGGNLVIGF</sequence>
<keyword evidence="1" id="KW-1133">Transmembrane helix</keyword>
<evidence type="ECO:0000313" key="4">
    <source>
        <dbReference type="Proteomes" id="UP000524404"/>
    </source>
</evidence>
<dbReference type="InterPro" id="IPR036938">
    <property type="entry name" value="PAP2/HPO_sf"/>
</dbReference>
<keyword evidence="1" id="KW-0812">Transmembrane</keyword>
<dbReference type="SMART" id="SM00014">
    <property type="entry name" value="acidPPc"/>
    <property type="match status" value="1"/>
</dbReference>
<proteinExistence type="predicted"/>
<feature type="transmembrane region" description="Helical" evidence="1">
    <location>
        <begin position="106"/>
        <end position="123"/>
    </location>
</feature>
<evidence type="ECO:0000259" key="2">
    <source>
        <dbReference type="SMART" id="SM00014"/>
    </source>
</evidence>
<dbReference type="PANTHER" id="PTHR14969:SF13">
    <property type="entry name" value="AT30094P"/>
    <property type="match status" value="1"/>
</dbReference>
<reference evidence="3 4" key="1">
    <citation type="submission" date="2020-08" db="EMBL/GenBank/DDBJ databases">
        <title>Functional genomics of gut bacteria from endangered species of beetles.</title>
        <authorList>
            <person name="Carlos-Shanley C."/>
        </authorList>
    </citation>
    <scope>NUCLEOTIDE SEQUENCE [LARGE SCALE GENOMIC DNA]</scope>
    <source>
        <strain evidence="3 4">S00070</strain>
    </source>
</reference>
<dbReference type="Pfam" id="PF01569">
    <property type="entry name" value="PAP2"/>
    <property type="match status" value="1"/>
</dbReference>
<dbReference type="RefSeq" id="WP_184134170.1">
    <property type="nucleotide sequence ID" value="NZ_JACHKT010000015.1"/>
</dbReference>
<keyword evidence="1" id="KW-0472">Membrane</keyword>